<dbReference type="InterPro" id="IPR044974">
    <property type="entry name" value="Disease_R_plants"/>
</dbReference>
<dbReference type="Pfam" id="PF23559">
    <property type="entry name" value="WHD_DRP"/>
    <property type="match status" value="1"/>
</dbReference>
<name>A0AAN7EP25_QUERU</name>
<dbReference type="Pfam" id="PF00931">
    <property type="entry name" value="NB-ARC"/>
    <property type="match status" value="1"/>
</dbReference>
<evidence type="ECO:0008006" key="10">
    <source>
        <dbReference type="Google" id="ProtNLM"/>
    </source>
</evidence>
<feature type="domain" description="Disease resistance protein winged helix" evidence="6">
    <location>
        <begin position="251"/>
        <end position="322"/>
    </location>
</feature>
<protein>
    <recommendedName>
        <fullName evidence="10">NB-ARC domain-containing protein</fullName>
    </recommendedName>
</protein>
<dbReference type="AlphaFoldDB" id="A0AAN7EP25"/>
<evidence type="ECO:0000259" key="6">
    <source>
        <dbReference type="Pfam" id="PF23559"/>
    </source>
</evidence>
<dbReference type="InterPro" id="IPR032675">
    <property type="entry name" value="LRR_dom_sf"/>
</dbReference>
<evidence type="ECO:0000256" key="2">
    <source>
        <dbReference type="ARBA" id="ARBA00022741"/>
    </source>
</evidence>
<dbReference type="GO" id="GO:0043531">
    <property type="term" value="F:ADP binding"/>
    <property type="evidence" value="ECO:0007669"/>
    <property type="project" value="InterPro"/>
</dbReference>
<evidence type="ECO:0000259" key="7">
    <source>
        <dbReference type="Pfam" id="PF23598"/>
    </source>
</evidence>
<dbReference type="Gene3D" id="1.20.5.4130">
    <property type="match status" value="1"/>
</dbReference>
<keyword evidence="1" id="KW-0677">Repeat</keyword>
<dbReference type="Pfam" id="PF23598">
    <property type="entry name" value="LRR_14"/>
    <property type="match status" value="1"/>
</dbReference>
<evidence type="ECO:0000256" key="1">
    <source>
        <dbReference type="ARBA" id="ARBA00022737"/>
    </source>
</evidence>
<proteinExistence type="predicted"/>
<evidence type="ECO:0000256" key="3">
    <source>
        <dbReference type="ARBA" id="ARBA00022821"/>
    </source>
</evidence>
<dbReference type="InterPro" id="IPR041118">
    <property type="entry name" value="Rx_N"/>
</dbReference>
<dbReference type="SUPFAM" id="SSF52540">
    <property type="entry name" value="P-loop containing nucleoside triphosphate hydrolases"/>
    <property type="match status" value="1"/>
</dbReference>
<dbReference type="InterPro" id="IPR002182">
    <property type="entry name" value="NB-ARC"/>
</dbReference>
<dbReference type="InterPro" id="IPR038005">
    <property type="entry name" value="RX-like_CC"/>
</dbReference>
<evidence type="ECO:0000259" key="4">
    <source>
        <dbReference type="Pfam" id="PF00931"/>
    </source>
</evidence>
<gene>
    <name evidence="8" type="ORF">RGQ29_026950</name>
</gene>
<dbReference type="GO" id="GO:0098542">
    <property type="term" value="P:defense response to other organism"/>
    <property type="evidence" value="ECO:0007669"/>
    <property type="project" value="TreeGrafter"/>
</dbReference>
<dbReference type="PANTHER" id="PTHR23155">
    <property type="entry name" value="DISEASE RESISTANCE PROTEIN RP"/>
    <property type="match status" value="1"/>
</dbReference>
<evidence type="ECO:0000313" key="8">
    <source>
        <dbReference type="EMBL" id="KAK4576206.1"/>
    </source>
</evidence>
<dbReference type="PANTHER" id="PTHR23155:SF1205">
    <property type="entry name" value="DISEASE RESISTANCE PROTEIN RPM1"/>
    <property type="match status" value="1"/>
</dbReference>
<keyword evidence="2" id="KW-0547">Nucleotide-binding</keyword>
<dbReference type="PRINTS" id="PR00364">
    <property type="entry name" value="DISEASERSIST"/>
</dbReference>
<feature type="domain" description="NB-ARC" evidence="4">
    <location>
        <begin position="99"/>
        <end position="201"/>
    </location>
</feature>
<dbReference type="InterPro" id="IPR027417">
    <property type="entry name" value="P-loop_NTPase"/>
</dbReference>
<dbReference type="Pfam" id="PF18052">
    <property type="entry name" value="Rx_N"/>
    <property type="match status" value="1"/>
</dbReference>
<dbReference type="InterPro" id="IPR036388">
    <property type="entry name" value="WH-like_DNA-bd_sf"/>
</dbReference>
<comment type="caution">
    <text evidence="8">The sequence shown here is derived from an EMBL/GenBank/DDBJ whole genome shotgun (WGS) entry which is preliminary data.</text>
</comment>
<sequence>MAESAVRLVIHNLAPLLVQEARLLEGIRGKFESIQGELEFIWSFLRDADAKAEKEDMRCCTNMGQAKQGELSNGAIHDTWHNPRVAYLFIEEVEVVGIEYHRDKLMNWLVERPSSHTVISVVGIGGVGKTTLVKKVCDNENVVEHFDCSLLRGMIKQFYKARKEFAPKEIDKMEETELINESRQYLLERRYVVVFDDTWNRCEGLSLAIVSIGGLLSTKVKVVSECIIKILSLSYHDLPYNLKACFLYFGMFLEDYSVDCARLIQLWISKVFVKEKKGITLEEIAQDYLNQLIQRSLVQVANVDYVGSTRSCLVHDMMHEVIISRLEELNFRLVSKQNCLSIERIARCLSIQNKVNAPLESITNSHTRSIIILGVDEVPNFVLLTCFANFKLMRTMDCEGVPIDYIPKEVGNLFHLKYLSSRDTNVQMLPKSISKLHNLETLDLKYFKQVVMIPSGIGYLESLQKLHKVEANSATLIEELGRLRQLRKLNISKLKREDGMVLCLALEKMSYLQSLRISSTSEEEVLELQSMSSPPSLLQTLTLGGQLEKLLEWIPKLKCVARIVLLWSRLMDDSLKVLQALPNLLHLWLYEGYEGKELHFEEGSFQKLKFLRLSSLGGLNRLIIDEGALPFL</sequence>
<dbReference type="Gene3D" id="1.10.10.10">
    <property type="entry name" value="Winged helix-like DNA-binding domain superfamily/Winged helix DNA-binding domain"/>
    <property type="match status" value="1"/>
</dbReference>
<dbReference type="Gene3D" id="3.40.50.300">
    <property type="entry name" value="P-loop containing nucleotide triphosphate hydrolases"/>
    <property type="match status" value="1"/>
</dbReference>
<feature type="domain" description="Disease resistance N-terminal" evidence="5">
    <location>
        <begin position="5"/>
        <end position="56"/>
    </location>
</feature>
<keyword evidence="3" id="KW-0611">Plant defense</keyword>
<evidence type="ECO:0000259" key="5">
    <source>
        <dbReference type="Pfam" id="PF18052"/>
    </source>
</evidence>
<dbReference type="Gene3D" id="3.80.10.10">
    <property type="entry name" value="Ribonuclease Inhibitor"/>
    <property type="match status" value="1"/>
</dbReference>
<dbReference type="EMBL" id="JAXUIC010000008">
    <property type="protein sequence ID" value="KAK4576206.1"/>
    <property type="molecule type" value="Genomic_DNA"/>
</dbReference>
<feature type="domain" description="Disease resistance R13L4/SHOC-2-like LRR" evidence="7">
    <location>
        <begin position="391"/>
        <end position="631"/>
    </location>
</feature>
<evidence type="ECO:0000313" key="9">
    <source>
        <dbReference type="Proteomes" id="UP001324115"/>
    </source>
</evidence>
<reference evidence="8 9" key="1">
    <citation type="journal article" date="2023" name="G3 (Bethesda)">
        <title>A haplotype-resolved chromosome-scale genome for Quercus rubra L. provides insights into the genetics of adaptive traits for red oak species.</title>
        <authorList>
            <person name="Kapoor B."/>
            <person name="Jenkins J."/>
            <person name="Schmutz J."/>
            <person name="Zhebentyayeva T."/>
            <person name="Kuelheim C."/>
            <person name="Coggeshall M."/>
            <person name="Heim C."/>
            <person name="Lasky J.R."/>
            <person name="Leites L."/>
            <person name="Islam-Faridi N."/>
            <person name="Romero-Severson J."/>
            <person name="DeLeo V.L."/>
            <person name="Lucas S.M."/>
            <person name="Lazic D."/>
            <person name="Gailing O."/>
            <person name="Carlson J."/>
            <person name="Staton M."/>
        </authorList>
    </citation>
    <scope>NUCLEOTIDE SEQUENCE [LARGE SCALE GENOMIC DNA]</scope>
    <source>
        <strain evidence="8">Pseudo-F2</strain>
    </source>
</reference>
<dbReference type="InterPro" id="IPR055414">
    <property type="entry name" value="LRR_R13L4/SHOC2-like"/>
</dbReference>
<dbReference type="CDD" id="cd14798">
    <property type="entry name" value="RX-CC_like"/>
    <property type="match status" value="1"/>
</dbReference>
<keyword evidence="9" id="KW-1185">Reference proteome</keyword>
<organism evidence="8 9">
    <name type="scientific">Quercus rubra</name>
    <name type="common">Northern red oak</name>
    <name type="synonym">Quercus borealis</name>
    <dbReference type="NCBI Taxonomy" id="3512"/>
    <lineage>
        <taxon>Eukaryota</taxon>
        <taxon>Viridiplantae</taxon>
        <taxon>Streptophyta</taxon>
        <taxon>Embryophyta</taxon>
        <taxon>Tracheophyta</taxon>
        <taxon>Spermatophyta</taxon>
        <taxon>Magnoliopsida</taxon>
        <taxon>eudicotyledons</taxon>
        <taxon>Gunneridae</taxon>
        <taxon>Pentapetalae</taxon>
        <taxon>rosids</taxon>
        <taxon>fabids</taxon>
        <taxon>Fagales</taxon>
        <taxon>Fagaceae</taxon>
        <taxon>Quercus</taxon>
    </lineage>
</organism>
<dbReference type="InterPro" id="IPR058922">
    <property type="entry name" value="WHD_DRP"/>
</dbReference>
<dbReference type="FunFam" id="1.10.10.10:FF:000322">
    <property type="entry name" value="Probable disease resistance protein At1g63360"/>
    <property type="match status" value="1"/>
</dbReference>
<accession>A0AAN7EP25</accession>
<dbReference type="SUPFAM" id="SSF52058">
    <property type="entry name" value="L domain-like"/>
    <property type="match status" value="1"/>
</dbReference>
<dbReference type="Proteomes" id="UP001324115">
    <property type="component" value="Unassembled WGS sequence"/>
</dbReference>